<reference evidence="2 3" key="1">
    <citation type="journal article" date="2023" name="Commun. Biol.">
        <title>Reorganization of the ancestral sex-determining regions during the evolution of trioecy in Pleodorina starrii.</title>
        <authorList>
            <person name="Takahashi K."/>
            <person name="Suzuki S."/>
            <person name="Kawai-Toyooka H."/>
            <person name="Yamamoto K."/>
            <person name="Hamaji T."/>
            <person name="Ootsuki R."/>
            <person name="Yamaguchi H."/>
            <person name="Kawachi M."/>
            <person name="Higashiyama T."/>
            <person name="Nozaki H."/>
        </authorList>
    </citation>
    <scope>NUCLEOTIDE SEQUENCE [LARGE SCALE GENOMIC DNA]</scope>
    <source>
        <strain evidence="2 3">NIES-4479</strain>
    </source>
</reference>
<evidence type="ECO:0000313" key="2">
    <source>
        <dbReference type="EMBL" id="GLC58412.1"/>
    </source>
</evidence>
<dbReference type="EMBL" id="BRXU01000022">
    <property type="protein sequence ID" value="GLC58412.1"/>
    <property type="molecule type" value="Genomic_DNA"/>
</dbReference>
<gene>
    <name evidence="2" type="primary">PLESTB004360</name>
    <name evidence="2" type="ORF">PLESTB_001356000</name>
</gene>
<comment type="caution">
    <text evidence="2">The sequence shown here is derived from an EMBL/GenBank/DDBJ whole genome shotgun (WGS) entry which is preliminary data.</text>
</comment>
<sequence>MQHRLGERGFPGYRRRSYLHRHQWSGPRGGLGGSGGSGLVVGGAAGPLHIAWLELLSAVLRAMPCSPGGCSSRASASWCAATRPRRSQPSYQPGVHRACPTAARSAGGSRSSPCGTAFELRAEHISGSDNVRANSLSRRLAEADDQQLRLKPGVFGGLCGSGPFRLAVDCYCDNAG</sequence>
<evidence type="ECO:0000313" key="3">
    <source>
        <dbReference type="Proteomes" id="UP001165080"/>
    </source>
</evidence>
<evidence type="ECO:0000256" key="1">
    <source>
        <dbReference type="SAM" id="MobiDB-lite"/>
    </source>
</evidence>
<dbReference type="Proteomes" id="UP001165080">
    <property type="component" value="Unassembled WGS sequence"/>
</dbReference>
<dbReference type="AlphaFoldDB" id="A0A9W6BUE5"/>
<keyword evidence="3" id="KW-1185">Reference proteome</keyword>
<protein>
    <submittedName>
        <fullName evidence="2">Uncharacterized protein</fullName>
    </submittedName>
</protein>
<feature type="region of interest" description="Disordered" evidence="1">
    <location>
        <begin position="89"/>
        <end position="110"/>
    </location>
</feature>
<name>A0A9W6BUE5_9CHLO</name>
<proteinExistence type="predicted"/>
<organism evidence="2 3">
    <name type="scientific">Pleodorina starrii</name>
    <dbReference type="NCBI Taxonomy" id="330485"/>
    <lineage>
        <taxon>Eukaryota</taxon>
        <taxon>Viridiplantae</taxon>
        <taxon>Chlorophyta</taxon>
        <taxon>core chlorophytes</taxon>
        <taxon>Chlorophyceae</taxon>
        <taxon>CS clade</taxon>
        <taxon>Chlamydomonadales</taxon>
        <taxon>Volvocaceae</taxon>
        <taxon>Pleodorina</taxon>
    </lineage>
</organism>
<accession>A0A9W6BUE5</accession>